<keyword evidence="3" id="KW-0106">Calcium</keyword>
<evidence type="ECO:0000256" key="4">
    <source>
        <dbReference type="ARBA" id="ARBA00023203"/>
    </source>
</evidence>
<feature type="domain" description="Calponin-homology (CH)" evidence="6">
    <location>
        <begin position="275"/>
        <end position="378"/>
    </location>
</feature>
<evidence type="ECO:0000259" key="6">
    <source>
        <dbReference type="PROSITE" id="PS50021"/>
    </source>
</evidence>
<protein>
    <recommendedName>
        <fullName evidence="5">Fimbrin</fullName>
    </recommendedName>
</protein>
<dbReference type="Gene3D" id="1.10.418.10">
    <property type="entry name" value="Calponin-like domain"/>
    <property type="match status" value="4"/>
</dbReference>
<dbReference type="InterPro" id="IPR039959">
    <property type="entry name" value="Fimbrin/Plastin"/>
</dbReference>
<reference evidence="8 9" key="1">
    <citation type="submission" date="2009-11" db="EMBL/GenBank/DDBJ databases">
        <title>Annotation of Allomyces macrogynus ATCC 38327.</title>
        <authorList>
            <consortium name="The Broad Institute Genome Sequencing Platform"/>
            <person name="Russ C."/>
            <person name="Cuomo C."/>
            <person name="Burger G."/>
            <person name="Gray M.W."/>
            <person name="Holland P.W.H."/>
            <person name="King N."/>
            <person name="Lang F.B.F."/>
            <person name="Roger A.J."/>
            <person name="Ruiz-Trillo I."/>
            <person name="Young S.K."/>
            <person name="Zeng Q."/>
            <person name="Gargeya S."/>
            <person name="Fitzgerald M."/>
            <person name="Haas B."/>
            <person name="Abouelleil A."/>
            <person name="Alvarado L."/>
            <person name="Arachchi H.M."/>
            <person name="Berlin A."/>
            <person name="Chapman S.B."/>
            <person name="Gearin G."/>
            <person name="Goldberg J."/>
            <person name="Griggs A."/>
            <person name="Gujja S."/>
            <person name="Hansen M."/>
            <person name="Heiman D."/>
            <person name="Howarth C."/>
            <person name="Larimer J."/>
            <person name="Lui A."/>
            <person name="MacDonald P.J.P."/>
            <person name="McCowen C."/>
            <person name="Montmayeur A."/>
            <person name="Murphy C."/>
            <person name="Neiman D."/>
            <person name="Pearson M."/>
            <person name="Priest M."/>
            <person name="Roberts A."/>
            <person name="Saif S."/>
            <person name="Shea T."/>
            <person name="Sisk P."/>
            <person name="Stolte C."/>
            <person name="Sykes S."/>
            <person name="Wortman J."/>
            <person name="Nusbaum C."/>
            <person name="Birren B."/>
        </authorList>
    </citation>
    <scope>NUCLEOTIDE SEQUENCE [LARGE SCALE GENOMIC DNA]</scope>
    <source>
        <strain evidence="8 9">ATCC 38327</strain>
    </source>
</reference>
<feature type="domain" description="Calponin-homology (CH)" evidence="6">
    <location>
        <begin position="130"/>
        <end position="247"/>
    </location>
</feature>
<keyword evidence="2" id="KW-0677">Repeat</keyword>
<dbReference type="EMBL" id="GG745331">
    <property type="protein sequence ID" value="KNE57082.1"/>
    <property type="molecule type" value="Genomic_DNA"/>
</dbReference>
<dbReference type="PROSITE" id="PS50222">
    <property type="entry name" value="EF_HAND_2"/>
    <property type="match status" value="1"/>
</dbReference>
<organism evidence="8 9">
    <name type="scientific">Allomyces macrogynus (strain ATCC 38327)</name>
    <name type="common">Allomyces javanicus var. macrogynus</name>
    <dbReference type="NCBI Taxonomy" id="578462"/>
    <lineage>
        <taxon>Eukaryota</taxon>
        <taxon>Fungi</taxon>
        <taxon>Fungi incertae sedis</taxon>
        <taxon>Blastocladiomycota</taxon>
        <taxon>Blastocladiomycetes</taxon>
        <taxon>Blastocladiales</taxon>
        <taxon>Blastocladiaceae</taxon>
        <taxon>Allomyces</taxon>
    </lineage>
</organism>
<dbReference type="GO" id="GO:0032432">
    <property type="term" value="C:actin filament bundle"/>
    <property type="evidence" value="ECO:0007669"/>
    <property type="project" value="TreeGrafter"/>
</dbReference>
<dbReference type="InterPro" id="IPR011992">
    <property type="entry name" value="EF-hand-dom_pair"/>
</dbReference>
<dbReference type="GO" id="GO:0051015">
    <property type="term" value="F:actin filament binding"/>
    <property type="evidence" value="ECO:0007669"/>
    <property type="project" value="InterPro"/>
</dbReference>
<dbReference type="InterPro" id="IPR002048">
    <property type="entry name" value="EF_hand_dom"/>
</dbReference>
<dbReference type="InterPro" id="IPR001715">
    <property type="entry name" value="CH_dom"/>
</dbReference>
<dbReference type="SMART" id="SM00033">
    <property type="entry name" value="CH"/>
    <property type="match status" value="4"/>
</dbReference>
<dbReference type="Pfam" id="PF00307">
    <property type="entry name" value="CH"/>
    <property type="match status" value="4"/>
</dbReference>
<dbReference type="Pfam" id="PF13499">
    <property type="entry name" value="EF-hand_7"/>
    <property type="match status" value="1"/>
</dbReference>
<feature type="domain" description="Calponin-homology (CH)" evidence="6">
    <location>
        <begin position="401"/>
        <end position="509"/>
    </location>
</feature>
<dbReference type="PROSITE" id="PS00020">
    <property type="entry name" value="ACTININ_2"/>
    <property type="match status" value="1"/>
</dbReference>
<gene>
    <name evidence="8" type="ORF">AMAG_02836</name>
</gene>
<dbReference type="PROSITE" id="PS50021">
    <property type="entry name" value="CH"/>
    <property type="match status" value="4"/>
</dbReference>
<name>A0A0L0S3G7_ALLM3</name>
<evidence type="ECO:0000256" key="3">
    <source>
        <dbReference type="ARBA" id="ARBA00022837"/>
    </source>
</evidence>
<dbReference type="STRING" id="578462.A0A0L0S3G7"/>
<sequence>MASTNYRVLGAKYPQLNTELEHLIQQFNVFDVNEEGSIDKSEVMSVVRGLHQFSFDQIQQGMQAVRTNDEGRVDFDEYLDTVAKLKDAKVNAAAARASHSSGGGAAAASPAHKKIIIKGTAQNTTHTINEDERVSFVNHINFALAGDAHIGDRFPIEPYSMDIFEACQDGLLLAKLINHSVPDTIDERALNIGKKLNPFKMTENNNVVINSAKAIGCSVVNIGAQDLIEGVEYLILGLIWQIIKIGLLSKIDIKLHPELYRLLEPGETLEDFLKLPADQILLRWFNYHLRKVQCPVTVANFSTDVRDSVAYTYLLHSLAPHLCSKAALQTDDLHERAEQVIENAGKLNAASYVTPKSIVEGNPKLNLAFVANLFNMHPGLEKLTESELAQLDDALFNSEGDRESRAFALWMNSLGVEPFVNNLFDDLRDGLVLLQTMDKVHPGIVEWKRVNKAPVRSKFKCVENCNYVVVLGKSPALKFTLIGIQGSDIVDGTKTLTLGLVWQLMRAHMIATLKSLSSFAGRDITEDDMIQWANATIAKGEGGHQSTITSLRDSSPRTSVFFLDVINGIRPGTVDYSLVTPGFTEDDARLNAKYAISIARKLGATIFVLPEDIIEGRQRLLLTFVGSLMALDQGV</sequence>
<keyword evidence="9" id="KW-1185">Reference proteome</keyword>
<dbReference type="SUPFAM" id="SSF47473">
    <property type="entry name" value="EF-hand"/>
    <property type="match status" value="1"/>
</dbReference>
<dbReference type="CDD" id="cd21300">
    <property type="entry name" value="CH_FIMB_rpt3"/>
    <property type="match status" value="1"/>
</dbReference>
<reference evidence="9" key="2">
    <citation type="submission" date="2009-11" db="EMBL/GenBank/DDBJ databases">
        <title>The Genome Sequence of Allomyces macrogynus strain ATCC 38327.</title>
        <authorList>
            <consortium name="The Broad Institute Genome Sequencing Platform"/>
            <person name="Russ C."/>
            <person name="Cuomo C."/>
            <person name="Shea T."/>
            <person name="Young S.K."/>
            <person name="Zeng Q."/>
            <person name="Koehrsen M."/>
            <person name="Haas B."/>
            <person name="Borodovsky M."/>
            <person name="Guigo R."/>
            <person name="Alvarado L."/>
            <person name="Berlin A."/>
            <person name="Borenstein D."/>
            <person name="Chen Z."/>
            <person name="Engels R."/>
            <person name="Freedman E."/>
            <person name="Gellesch M."/>
            <person name="Goldberg J."/>
            <person name="Griggs A."/>
            <person name="Gujja S."/>
            <person name="Heiman D."/>
            <person name="Hepburn T."/>
            <person name="Howarth C."/>
            <person name="Jen D."/>
            <person name="Larson L."/>
            <person name="Lewis B."/>
            <person name="Mehta T."/>
            <person name="Park D."/>
            <person name="Pearson M."/>
            <person name="Roberts A."/>
            <person name="Saif S."/>
            <person name="Shenoy N."/>
            <person name="Sisk P."/>
            <person name="Stolte C."/>
            <person name="Sykes S."/>
            <person name="Walk T."/>
            <person name="White J."/>
            <person name="Yandava C."/>
            <person name="Burger G."/>
            <person name="Gray M.W."/>
            <person name="Holland P.W.H."/>
            <person name="King N."/>
            <person name="Lang F.B.F."/>
            <person name="Roger A.J."/>
            <person name="Ruiz-Trillo I."/>
            <person name="Lander E."/>
            <person name="Nusbaum C."/>
        </authorList>
    </citation>
    <scope>NUCLEOTIDE SEQUENCE [LARGE SCALE GENOMIC DNA]</scope>
    <source>
        <strain evidence="9">ATCC 38327</strain>
    </source>
</reference>
<dbReference type="Gene3D" id="1.10.238.10">
    <property type="entry name" value="EF-hand"/>
    <property type="match status" value="1"/>
</dbReference>
<dbReference type="SUPFAM" id="SSF47576">
    <property type="entry name" value="Calponin-homology domain, CH-domain"/>
    <property type="match status" value="1"/>
</dbReference>
<dbReference type="InterPro" id="IPR036872">
    <property type="entry name" value="CH_dom_sf"/>
</dbReference>
<feature type="domain" description="Calponin-homology (CH)" evidence="6">
    <location>
        <begin position="523"/>
        <end position="633"/>
    </location>
</feature>
<dbReference type="AlphaFoldDB" id="A0A0L0S3G7"/>
<proteinExistence type="predicted"/>
<dbReference type="GO" id="GO:0051639">
    <property type="term" value="P:actin filament network formation"/>
    <property type="evidence" value="ECO:0007669"/>
    <property type="project" value="TreeGrafter"/>
</dbReference>
<dbReference type="PANTHER" id="PTHR19961">
    <property type="entry name" value="FIMBRIN/PLASTIN"/>
    <property type="match status" value="1"/>
</dbReference>
<dbReference type="PROSITE" id="PS00018">
    <property type="entry name" value="EF_HAND_1"/>
    <property type="match status" value="1"/>
</dbReference>
<evidence type="ECO:0000256" key="2">
    <source>
        <dbReference type="ARBA" id="ARBA00022737"/>
    </source>
</evidence>
<evidence type="ECO:0000313" key="8">
    <source>
        <dbReference type="EMBL" id="KNE57082.1"/>
    </source>
</evidence>
<dbReference type="FunFam" id="1.10.418.10:FF:000027">
    <property type="entry name" value="Probable fimbrin"/>
    <property type="match status" value="1"/>
</dbReference>
<accession>A0A0L0S3G7</accession>
<dbReference type="OMA" id="WQLMRKN"/>
<dbReference type="eggNOG" id="KOG0046">
    <property type="taxonomic scope" value="Eukaryota"/>
</dbReference>
<dbReference type="VEuPathDB" id="FungiDB:AMAG_02836"/>
<evidence type="ECO:0000256" key="5">
    <source>
        <dbReference type="ARBA" id="ARBA00073963"/>
    </source>
</evidence>
<dbReference type="InterPro" id="IPR001589">
    <property type="entry name" value="Actinin_actin-bd_CS"/>
</dbReference>
<evidence type="ECO:0000259" key="7">
    <source>
        <dbReference type="PROSITE" id="PS50222"/>
    </source>
</evidence>
<feature type="domain" description="EF-hand" evidence="7">
    <location>
        <begin position="18"/>
        <end position="53"/>
    </location>
</feature>
<dbReference type="FunFam" id="1.10.418.10:FF:000010">
    <property type="entry name" value="Plastin-3 isoform 1"/>
    <property type="match status" value="1"/>
</dbReference>
<dbReference type="GO" id="GO:0005884">
    <property type="term" value="C:actin filament"/>
    <property type="evidence" value="ECO:0007669"/>
    <property type="project" value="TreeGrafter"/>
</dbReference>
<dbReference type="InterPro" id="IPR018247">
    <property type="entry name" value="EF_Hand_1_Ca_BS"/>
</dbReference>
<dbReference type="FunFam" id="1.10.418.10:FF:000042">
    <property type="entry name" value="Fimbrin, putative"/>
    <property type="match status" value="1"/>
</dbReference>
<dbReference type="FunFam" id="1.10.418.10:FF:000016">
    <property type="entry name" value="Probable fimbrin"/>
    <property type="match status" value="1"/>
</dbReference>
<dbReference type="Proteomes" id="UP000054350">
    <property type="component" value="Unassembled WGS sequence"/>
</dbReference>
<dbReference type="GO" id="GO:0005509">
    <property type="term" value="F:calcium ion binding"/>
    <property type="evidence" value="ECO:0007669"/>
    <property type="project" value="InterPro"/>
</dbReference>
<evidence type="ECO:0000256" key="1">
    <source>
        <dbReference type="ARBA" id="ARBA00022723"/>
    </source>
</evidence>
<dbReference type="GO" id="GO:0110009">
    <property type="term" value="P:formin-nucleated actin cable organization"/>
    <property type="evidence" value="ECO:0007669"/>
    <property type="project" value="UniProtKB-ARBA"/>
</dbReference>
<dbReference type="PANTHER" id="PTHR19961:SF18">
    <property type="entry name" value="FI19014P1"/>
    <property type="match status" value="1"/>
</dbReference>
<keyword evidence="1" id="KW-0479">Metal-binding</keyword>
<dbReference type="OrthoDB" id="431378at2759"/>
<keyword evidence="4" id="KW-0009">Actin-binding</keyword>
<dbReference type="GO" id="GO:0051017">
    <property type="term" value="P:actin filament bundle assembly"/>
    <property type="evidence" value="ECO:0007669"/>
    <property type="project" value="InterPro"/>
</dbReference>
<dbReference type="GO" id="GO:0030479">
    <property type="term" value="C:actin cortical patch"/>
    <property type="evidence" value="ECO:0007669"/>
    <property type="project" value="UniProtKB-ARBA"/>
</dbReference>
<evidence type="ECO:0000313" key="9">
    <source>
        <dbReference type="Proteomes" id="UP000054350"/>
    </source>
</evidence>